<dbReference type="AlphaFoldDB" id="A0A9W7BCK8"/>
<dbReference type="Pfam" id="PF02338">
    <property type="entry name" value="OTU"/>
    <property type="match status" value="1"/>
</dbReference>
<evidence type="ECO:0000256" key="1">
    <source>
        <dbReference type="SAM" id="MobiDB-lite"/>
    </source>
</evidence>
<dbReference type="Gene3D" id="3.90.70.80">
    <property type="match status" value="1"/>
</dbReference>
<evidence type="ECO:0000259" key="2">
    <source>
        <dbReference type="PROSITE" id="PS50802"/>
    </source>
</evidence>
<feature type="region of interest" description="Disordered" evidence="1">
    <location>
        <begin position="1"/>
        <end position="27"/>
    </location>
</feature>
<dbReference type="EMBL" id="BRXX01000081">
    <property type="protein sequence ID" value="GMH88349.1"/>
    <property type="molecule type" value="Genomic_DNA"/>
</dbReference>
<organism evidence="3 4">
    <name type="scientific">Triparma verrucosa</name>
    <dbReference type="NCBI Taxonomy" id="1606542"/>
    <lineage>
        <taxon>Eukaryota</taxon>
        <taxon>Sar</taxon>
        <taxon>Stramenopiles</taxon>
        <taxon>Ochrophyta</taxon>
        <taxon>Bolidophyceae</taxon>
        <taxon>Parmales</taxon>
        <taxon>Triparmaceae</taxon>
        <taxon>Triparma</taxon>
    </lineage>
</organism>
<dbReference type="Proteomes" id="UP001165160">
    <property type="component" value="Unassembled WGS sequence"/>
</dbReference>
<keyword evidence="4" id="KW-1185">Reference proteome</keyword>
<protein>
    <recommendedName>
        <fullName evidence="2">OTU domain-containing protein</fullName>
    </recommendedName>
</protein>
<gene>
    <name evidence="3" type="ORF">TrVE_jg7359</name>
</gene>
<evidence type="ECO:0000313" key="3">
    <source>
        <dbReference type="EMBL" id="GMH88349.1"/>
    </source>
</evidence>
<evidence type="ECO:0000313" key="4">
    <source>
        <dbReference type="Proteomes" id="UP001165160"/>
    </source>
</evidence>
<reference evidence="4" key="1">
    <citation type="journal article" date="2023" name="Commun. Biol.">
        <title>Genome analysis of Parmales, the sister group of diatoms, reveals the evolutionary specialization of diatoms from phago-mixotrophs to photoautotrophs.</title>
        <authorList>
            <person name="Ban H."/>
            <person name="Sato S."/>
            <person name="Yoshikawa S."/>
            <person name="Yamada K."/>
            <person name="Nakamura Y."/>
            <person name="Ichinomiya M."/>
            <person name="Sato N."/>
            <person name="Blanc-Mathieu R."/>
            <person name="Endo H."/>
            <person name="Kuwata A."/>
            <person name="Ogata H."/>
        </authorList>
    </citation>
    <scope>NUCLEOTIDE SEQUENCE [LARGE SCALE GENOMIC DNA]</scope>
    <source>
        <strain evidence="4">NIES 3699</strain>
    </source>
</reference>
<name>A0A9W7BCK8_9STRA</name>
<comment type="caution">
    <text evidence="3">The sequence shown here is derived from an EMBL/GenBank/DDBJ whole genome shotgun (WGS) entry which is preliminary data.</text>
</comment>
<feature type="domain" description="OTU" evidence="2">
    <location>
        <begin position="140"/>
        <end position="311"/>
    </location>
</feature>
<dbReference type="PROSITE" id="PS50802">
    <property type="entry name" value="OTU"/>
    <property type="match status" value="1"/>
</dbReference>
<proteinExistence type="predicted"/>
<sequence>MGHTASILGAGPLPQPPHEDWETEGGGGMDVWEGGDDPGWSLMDVEREETGNGFTGRLRSMTCADEEAANKLLAVIMSLTTPSHESSQGLEPLPSTLINSTFYLDTELCSSPHLHPTLPLEESIAEDLASYLPQHPNTNLYPIRTDGDGNCLLHAASLSMFGTHDRGNILRSLLTQLLSKSTLASTLEIAWREAMIAEDSSLSSFGIPTLRTPQTLQREYHKTLETSALDKSYLGSFHILSLAHIIRRPIIVYSPYYIFSKEGTPLSPNTMRGVYLPLAIPPAACSKTPICLCFTSKVGGNCGHFTSLIYQKELTFLPLVDLEGKAIEVRYTEYLRGKEGGATKEQSAAPNHTKLLSSYMSIKNVNGGDYVIVPKSSITMLKESENMERKFVGVAKSMFQEAEV</sequence>
<accession>A0A9W7BCK8</accession>
<dbReference type="InterPro" id="IPR003323">
    <property type="entry name" value="OTU_dom"/>
</dbReference>